<evidence type="ECO:0000313" key="2">
    <source>
        <dbReference type="EMBL" id="KAF2012199.1"/>
    </source>
</evidence>
<dbReference type="EMBL" id="ML978073">
    <property type="protein sequence ID" value="KAF2012199.1"/>
    <property type="molecule type" value="Genomic_DNA"/>
</dbReference>
<feature type="region of interest" description="Disordered" evidence="1">
    <location>
        <begin position="302"/>
        <end position="345"/>
    </location>
</feature>
<gene>
    <name evidence="2" type="ORF">BU24DRAFT_495261</name>
</gene>
<reference evidence="2" key="1">
    <citation type="journal article" date="2020" name="Stud. Mycol.">
        <title>101 Dothideomycetes genomes: a test case for predicting lifestyles and emergence of pathogens.</title>
        <authorList>
            <person name="Haridas S."/>
            <person name="Albert R."/>
            <person name="Binder M."/>
            <person name="Bloem J."/>
            <person name="Labutti K."/>
            <person name="Salamov A."/>
            <person name="Andreopoulos B."/>
            <person name="Baker S."/>
            <person name="Barry K."/>
            <person name="Bills G."/>
            <person name="Bluhm B."/>
            <person name="Cannon C."/>
            <person name="Castanera R."/>
            <person name="Culley D."/>
            <person name="Daum C."/>
            <person name="Ezra D."/>
            <person name="Gonzalez J."/>
            <person name="Henrissat B."/>
            <person name="Kuo A."/>
            <person name="Liang C."/>
            <person name="Lipzen A."/>
            <person name="Lutzoni F."/>
            <person name="Magnuson J."/>
            <person name="Mondo S."/>
            <person name="Nolan M."/>
            <person name="Ohm R."/>
            <person name="Pangilinan J."/>
            <person name="Park H.-J."/>
            <person name="Ramirez L."/>
            <person name="Alfaro M."/>
            <person name="Sun H."/>
            <person name="Tritt A."/>
            <person name="Yoshinaga Y."/>
            <person name="Zwiers L.-H."/>
            <person name="Turgeon B."/>
            <person name="Goodwin S."/>
            <person name="Spatafora J."/>
            <person name="Crous P."/>
            <person name="Grigoriev I."/>
        </authorList>
    </citation>
    <scope>NUCLEOTIDE SEQUENCE</scope>
    <source>
        <strain evidence="2">CBS 175.79</strain>
    </source>
</reference>
<accession>A0A6A5XH51</accession>
<proteinExistence type="predicted"/>
<sequence length="345" mass="38437">MEPSTMGMIPFAGINSCFKLAGFAYHLSEVGPESQVFVRLIHIVRIDLQETERLLSVPAVKRRVGKTPGKIPWIMNALQNNRISLNEIGRWVEDARVDHLSKGKLDFGTRVRWVLEDHDKVMKRQVELAACHQQLSNVLAYLIPLEDDLAGAALLPAIGENLPYDVVVAPRQRRTSQLSKQKSHCQILEKTSVVEAEKPSVVRTVPDARQNDDETYDDMFKSFSLSPNPKLHSVYNGSNTSPYKLLTPPPSYTSVNNQLPLGPHSRPRTRSAETLAIMDGSSNFGASVTDVSVYSMPRASTDSTYSIDTASGRPPTSQIDQRSSIPTNPPSTMFSLRFRRRPPKD</sequence>
<dbReference type="RefSeq" id="XP_033380538.1">
    <property type="nucleotide sequence ID" value="XM_033534113.1"/>
</dbReference>
<organism evidence="2 3">
    <name type="scientific">Aaosphaeria arxii CBS 175.79</name>
    <dbReference type="NCBI Taxonomy" id="1450172"/>
    <lineage>
        <taxon>Eukaryota</taxon>
        <taxon>Fungi</taxon>
        <taxon>Dikarya</taxon>
        <taxon>Ascomycota</taxon>
        <taxon>Pezizomycotina</taxon>
        <taxon>Dothideomycetes</taxon>
        <taxon>Pleosporomycetidae</taxon>
        <taxon>Pleosporales</taxon>
        <taxon>Pleosporales incertae sedis</taxon>
        <taxon>Aaosphaeria</taxon>
    </lineage>
</organism>
<keyword evidence="3" id="KW-1185">Reference proteome</keyword>
<dbReference type="OrthoDB" id="3798150at2759"/>
<dbReference type="GeneID" id="54291510"/>
<name>A0A6A5XH51_9PLEO</name>
<evidence type="ECO:0000313" key="3">
    <source>
        <dbReference type="Proteomes" id="UP000799778"/>
    </source>
</evidence>
<dbReference type="Proteomes" id="UP000799778">
    <property type="component" value="Unassembled WGS sequence"/>
</dbReference>
<dbReference type="AlphaFoldDB" id="A0A6A5XH51"/>
<protein>
    <submittedName>
        <fullName evidence="2">Uncharacterized protein</fullName>
    </submittedName>
</protein>
<feature type="compositionally biased region" description="Polar residues" evidence="1">
    <location>
        <begin position="302"/>
        <end position="334"/>
    </location>
</feature>
<evidence type="ECO:0000256" key="1">
    <source>
        <dbReference type="SAM" id="MobiDB-lite"/>
    </source>
</evidence>